<dbReference type="Proteomes" id="UP001608902">
    <property type="component" value="Unassembled WGS sequence"/>
</dbReference>
<evidence type="ECO:0000313" key="3">
    <source>
        <dbReference type="Proteomes" id="UP001608902"/>
    </source>
</evidence>
<dbReference type="AlphaFoldDB" id="A0ABD6E2B6"/>
<dbReference type="EMBL" id="JBGFUD010000156">
    <property type="protein sequence ID" value="MFH4973835.1"/>
    <property type="molecule type" value="Genomic_DNA"/>
</dbReference>
<feature type="compositionally biased region" description="Acidic residues" evidence="1">
    <location>
        <begin position="95"/>
        <end position="109"/>
    </location>
</feature>
<comment type="caution">
    <text evidence="2">The sequence shown here is derived from an EMBL/GenBank/DDBJ whole genome shotgun (WGS) entry which is preliminary data.</text>
</comment>
<name>A0ABD6E2B6_9BILA</name>
<sequence>MSPWQSFTGAGVTSLVTPFVVVQKLEIYDMLRCSVIELTSALESFIFIKRKIRIVRTAKEGGRKGHTDVVKEEVMGMGITLTNGSLDELLKSSTEDDDEQDEEDECLPV</sequence>
<organism evidence="2 3">
    <name type="scientific">Gnathostoma spinigerum</name>
    <dbReference type="NCBI Taxonomy" id="75299"/>
    <lineage>
        <taxon>Eukaryota</taxon>
        <taxon>Metazoa</taxon>
        <taxon>Ecdysozoa</taxon>
        <taxon>Nematoda</taxon>
        <taxon>Chromadorea</taxon>
        <taxon>Rhabditida</taxon>
        <taxon>Spirurina</taxon>
        <taxon>Gnathostomatomorpha</taxon>
        <taxon>Gnathostomatoidea</taxon>
        <taxon>Gnathostomatidae</taxon>
        <taxon>Gnathostoma</taxon>
    </lineage>
</organism>
<gene>
    <name evidence="2" type="ORF">AB6A40_000544</name>
</gene>
<evidence type="ECO:0000313" key="2">
    <source>
        <dbReference type="EMBL" id="MFH4973835.1"/>
    </source>
</evidence>
<proteinExistence type="predicted"/>
<evidence type="ECO:0000256" key="1">
    <source>
        <dbReference type="SAM" id="MobiDB-lite"/>
    </source>
</evidence>
<protein>
    <submittedName>
        <fullName evidence="2">Uncharacterized protein</fullName>
    </submittedName>
</protein>
<accession>A0ABD6E2B6</accession>
<feature type="region of interest" description="Disordered" evidence="1">
    <location>
        <begin position="90"/>
        <end position="109"/>
    </location>
</feature>
<keyword evidence="3" id="KW-1185">Reference proteome</keyword>
<reference evidence="2 3" key="1">
    <citation type="submission" date="2024-08" db="EMBL/GenBank/DDBJ databases">
        <title>Gnathostoma spinigerum genome.</title>
        <authorList>
            <person name="Gonzalez-Bertolin B."/>
            <person name="Monzon S."/>
            <person name="Zaballos A."/>
            <person name="Jimenez P."/>
            <person name="Dekumyoy P."/>
            <person name="Varona S."/>
            <person name="Cuesta I."/>
            <person name="Sumanam S."/>
            <person name="Adisakwattana P."/>
            <person name="Gasser R.B."/>
            <person name="Hernandez-Gonzalez A."/>
            <person name="Young N.D."/>
            <person name="Perteguer M.J."/>
        </authorList>
    </citation>
    <scope>NUCLEOTIDE SEQUENCE [LARGE SCALE GENOMIC DNA]</scope>
    <source>
        <strain evidence="2">AL3</strain>
        <tissue evidence="2">Liver</tissue>
    </source>
</reference>